<keyword evidence="1" id="KW-0732">Signal</keyword>
<organism evidence="2 3">
    <name type="scientific">Mytilus galloprovincialis</name>
    <name type="common">Mediterranean mussel</name>
    <dbReference type="NCBI Taxonomy" id="29158"/>
    <lineage>
        <taxon>Eukaryota</taxon>
        <taxon>Metazoa</taxon>
        <taxon>Spiralia</taxon>
        <taxon>Lophotrochozoa</taxon>
        <taxon>Mollusca</taxon>
        <taxon>Bivalvia</taxon>
        <taxon>Autobranchia</taxon>
        <taxon>Pteriomorphia</taxon>
        <taxon>Mytilida</taxon>
        <taxon>Mytiloidea</taxon>
        <taxon>Mytilidae</taxon>
        <taxon>Mytilinae</taxon>
        <taxon>Mytilus</taxon>
    </lineage>
</organism>
<protein>
    <submittedName>
        <fullName evidence="2">Uncharacterized protein</fullName>
    </submittedName>
</protein>
<evidence type="ECO:0000313" key="3">
    <source>
        <dbReference type="Proteomes" id="UP000596742"/>
    </source>
</evidence>
<dbReference type="Proteomes" id="UP000596742">
    <property type="component" value="Unassembled WGS sequence"/>
</dbReference>
<feature type="chain" id="PRO_5032925324" evidence="1">
    <location>
        <begin position="17"/>
        <end position="206"/>
    </location>
</feature>
<dbReference type="EMBL" id="UYJE01002657">
    <property type="protein sequence ID" value="VDI12603.1"/>
    <property type="molecule type" value="Genomic_DNA"/>
</dbReference>
<gene>
    <name evidence="2" type="ORF">MGAL_10B081359</name>
</gene>
<dbReference type="OrthoDB" id="6099545at2759"/>
<sequence length="206" mass="23663">MQVLVVLLFVFVVVEAYYYDRGRTPSCKFPCPWRGKTFDFWEIGNSTSGFYGKFSKDGRTIWWSFNGGRTDECYQILDGFLVLRIKGEDNWFCVKTQYDRTKRPATFRIHNGLVGDHPGKKDAFKICEVCRFPGQNFFTANVDHIRTDMPTVVHPGNHASLDVLYPKVVDVANYRSVEAVVDVETMEAYQMLVSDLEASARLKAKM</sequence>
<accession>A0A8B6CZU8</accession>
<reference evidence="2" key="1">
    <citation type="submission" date="2018-11" db="EMBL/GenBank/DDBJ databases">
        <authorList>
            <person name="Alioto T."/>
            <person name="Alioto T."/>
        </authorList>
    </citation>
    <scope>NUCLEOTIDE SEQUENCE</scope>
</reference>
<evidence type="ECO:0000313" key="2">
    <source>
        <dbReference type="EMBL" id="VDI12603.1"/>
    </source>
</evidence>
<evidence type="ECO:0000256" key="1">
    <source>
        <dbReference type="SAM" id="SignalP"/>
    </source>
</evidence>
<keyword evidence="3" id="KW-1185">Reference proteome</keyword>
<name>A0A8B6CZU8_MYTGA</name>
<dbReference type="AlphaFoldDB" id="A0A8B6CZU8"/>
<feature type="signal peptide" evidence="1">
    <location>
        <begin position="1"/>
        <end position="16"/>
    </location>
</feature>
<proteinExistence type="predicted"/>
<comment type="caution">
    <text evidence="2">The sequence shown here is derived from an EMBL/GenBank/DDBJ whole genome shotgun (WGS) entry which is preliminary data.</text>
</comment>